<dbReference type="EMBL" id="CP059488">
    <property type="protein sequence ID" value="QQD71803.1"/>
    <property type="molecule type" value="Genomic_DNA"/>
</dbReference>
<organism evidence="2 3">
    <name type="scientific">Acidithiobacillus ferrivorans</name>
    <dbReference type="NCBI Taxonomy" id="160808"/>
    <lineage>
        <taxon>Bacteria</taxon>
        <taxon>Pseudomonadati</taxon>
        <taxon>Pseudomonadota</taxon>
        <taxon>Acidithiobacillia</taxon>
        <taxon>Acidithiobacillales</taxon>
        <taxon>Acidithiobacillaceae</taxon>
        <taxon>Acidithiobacillus</taxon>
    </lineage>
</organism>
<name>A0A7T4WBY6_9PROT</name>
<dbReference type="Pfam" id="PF00534">
    <property type="entry name" value="Glycos_transf_1"/>
    <property type="match status" value="1"/>
</dbReference>
<sequence length="367" mass="40144">MMVGPFPPPVHGLATTNAAVRSHLEALGAEIRTINTAASSLDRSWLARFGRLPSALRGWARLATMRGLHRATIYLSVSGGLGQVYEAAFIALARLRGMRVFVRHASFAYIDAPTRLARILIALTGPSAVHVTQSQGMADRLQTIYGIPLIIPISNAVLYPQGEITSICVRRELRVVGFFSNLSAEKGVFDFLDLMTAIEAEKLPLQAKLAGLYQDAQTERTVHTRLKNLHGARYLGPVYGTDKEDFLSGIDVLVFPTRYKNETEAKVNHEAMSHGIPVIAYGRGCIPEIVGPDCGMVIDPTEPFVPAALAQIKIWLNDPTAFEAASRAAAQRFAETSAQNERRWQMLLSDLTGNSEILIGRPLSKQD</sequence>
<feature type="domain" description="Glycosyl transferase family 1" evidence="1">
    <location>
        <begin position="174"/>
        <end position="329"/>
    </location>
</feature>
<evidence type="ECO:0000259" key="1">
    <source>
        <dbReference type="Pfam" id="PF00534"/>
    </source>
</evidence>
<dbReference type="PANTHER" id="PTHR45947:SF3">
    <property type="entry name" value="SULFOQUINOVOSYL TRANSFERASE SQD2"/>
    <property type="match status" value="1"/>
</dbReference>
<evidence type="ECO:0000313" key="2">
    <source>
        <dbReference type="EMBL" id="QQD71803.1"/>
    </source>
</evidence>
<dbReference type="InterPro" id="IPR001296">
    <property type="entry name" value="Glyco_trans_1"/>
</dbReference>
<dbReference type="Proteomes" id="UP000595420">
    <property type="component" value="Chromosome"/>
</dbReference>
<dbReference type="AlphaFoldDB" id="A0A7T4WBY6"/>
<evidence type="ECO:0000313" key="3">
    <source>
        <dbReference type="Proteomes" id="UP000595420"/>
    </source>
</evidence>
<protein>
    <submittedName>
        <fullName evidence="2">Glycosyltransferase family 4 protein</fullName>
    </submittedName>
</protein>
<dbReference type="GO" id="GO:0016757">
    <property type="term" value="F:glycosyltransferase activity"/>
    <property type="evidence" value="ECO:0007669"/>
    <property type="project" value="InterPro"/>
</dbReference>
<keyword evidence="2" id="KW-0808">Transferase</keyword>
<dbReference type="SUPFAM" id="SSF53756">
    <property type="entry name" value="UDP-Glycosyltransferase/glycogen phosphorylase"/>
    <property type="match status" value="1"/>
</dbReference>
<gene>
    <name evidence="2" type="ORF">H2515_10155</name>
</gene>
<dbReference type="Gene3D" id="3.40.50.2000">
    <property type="entry name" value="Glycogen Phosphorylase B"/>
    <property type="match status" value="2"/>
</dbReference>
<dbReference type="InterPro" id="IPR050194">
    <property type="entry name" value="Glycosyltransferase_grp1"/>
</dbReference>
<dbReference type="CDD" id="cd03801">
    <property type="entry name" value="GT4_PimA-like"/>
    <property type="match status" value="1"/>
</dbReference>
<accession>A0A7T4WBY6</accession>
<proteinExistence type="predicted"/>
<reference evidence="2 3" key="1">
    <citation type="submission" date="2020-07" db="EMBL/GenBank/DDBJ databases">
        <title>Complete genome sequence analysis of Acidithiobacillus ferrivorans XJFY6S-08 reveals extreme environmental adaptation to alpine acid mine drainage.</title>
        <authorList>
            <person name="Yan L."/>
            <person name="Ni Y."/>
        </authorList>
    </citation>
    <scope>NUCLEOTIDE SEQUENCE [LARGE SCALE GENOMIC DNA]</scope>
    <source>
        <strain evidence="2 3">XJFY6S-08</strain>
    </source>
</reference>
<dbReference type="PANTHER" id="PTHR45947">
    <property type="entry name" value="SULFOQUINOVOSYL TRANSFERASE SQD2"/>
    <property type="match status" value="1"/>
</dbReference>